<dbReference type="Proteomes" id="UP000095495">
    <property type="component" value="Unassembled WGS sequence"/>
</dbReference>
<dbReference type="EMBL" id="CYXV01000006">
    <property type="protein sequence ID" value="CUM93110.1"/>
    <property type="molecule type" value="Genomic_DNA"/>
</dbReference>
<evidence type="ECO:0000313" key="2">
    <source>
        <dbReference type="Proteomes" id="UP000095495"/>
    </source>
</evidence>
<organism evidence="1 2">
    <name type="scientific">Roseburia faecis</name>
    <dbReference type="NCBI Taxonomy" id="301302"/>
    <lineage>
        <taxon>Bacteria</taxon>
        <taxon>Bacillati</taxon>
        <taxon>Bacillota</taxon>
        <taxon>Clostridia</taxon>
        <taxon>Lachnospirales</taxon>
        <taxon>Lachnospiraceae</taxon>
        <taxon>Roseburia</taxon>
    </lineage>
</organism>
<name>A0A173SSC8_9FIRM</name>
<reference evidence="1 2" key="1">
    <citation type="submission" date="2015-09" db="EMBL/GenBank/DDBJ databases">
        <authorList>
            <consortium name="Pathogen Informatics"/>
        </authorList>
    </citation>
    <scope>NUCLEOTIDE SEQUENCE [LARGE SCALE GENOMIC DNA]</scope>
    <source>
        <strain evidence="1 2">2789STDY5608863</strain>
    </source>
</reference>
<protein>
    <submittedName>
        <fullName evidence="1">Uncharacterized protein</fullName>
    </submittedName>
</protein>
<accession>A0A173SSC8</accession>
<sequence length="68" mass="7985">MQQIDLYCKNCNKSFKIAHVISGDDSTPVLQNTVIKCHHCREKRVLILKKWTEGDLIKRADNEHRCYV</sequence>
<dbReference type="AlphaFoldDB" id="A0A173SSC8"/>
<evidence type="ECO:0000313" key="1">
    <source>
        <dbReference type="EMBL" id="CUM93110.1"/>
    </source>
</evidence>
<gene>
    <name evidence="1" type="ORF">ERS852420_01593</name>
</gene>
<proteinExistence type="predicted"/>